<keyword evidence="5 6" id="KW-0411">Iron-sulfur</keyword>
<comment type="pathway">
    <text evidence="6">Quinol/quinone metabolism; menaquinone biosynthesis.</text>
</comment>
<dbReference type="InterPro" id="IPR020050">
    <property type="entry name" value="FO_synthase_su2"/>
</dbReference>
<proteinExistence type="inferred from homology"/>
<keyword evidence="3 6" id="KW-0479">Metal-binding</keyword>
<dbReference type="HAMAP" id="MF_00993">
    <property type="entry name" value="MqnE"/>
    <property type="match status" value="1"/>
</dbReference>
<evidence type="ECO:0000256" key="4">
    <source>
        <dbReference type="ARBA" id="ARBA00023004"/>
    </source>
</evidence>
<dbReference type="GO" id="GO:0102573">
    <property type="term" value="F:aminodeoxyfutalosine synthase activity"/>
    <property type="evidence" value="ECO:0007669"/>
    <property type="project" value="UniProtKB-EC"/>
</dbReference>
<dbReference type="InterPro" id="IPR034405">
    <property type="entry name" value="F420"/>
</dbReference>
<name>A0A8J3JKW1_9ACTN</name>
<dbReference type="CDD" id="cd01335">
    <property type="entry name" value="Radical_SAM"/>
    <property type="match status" value="1"/>
</dbReference>
<dbReference type="Pfam" id="PF19288">
    <property type="entry name" value="CofH_C"/>
    <property type="match status" value="1"/>
</dbReference>
<dbReference type="Pfam" id="PF04055">
    <property type="entry name" value="Radical_SAM"/>
    <property type="match status" value="1"/>
</dbReference>
<evidence type="ECO:0000256" key="6">
    <source>
        <dbReference type="HAMAP-Rule" id="MF_00993"/>
    </source>
</evidence>
<evidence type="ECO:0000256" key="1">
    <source>
        <dbReference type="ARBA" id="ARBA00022485"/>
    </source>
</evidence>
<dbReference type="SFLD" id="SFLDF00343">
    <property type="entry name" value="aminofutalosine_synthase_(mqnE"/>
    <property type="match status" value="1"/>
</dbReference>
<reference evidence="8 9" key="1">
    <citation type="submission" date="2021-01" db="EMBL/GenBank/DDBJ databases">
        <title>Whole genome shotgun sequence of Catellatospora bangladeshensis NBRC 107357.</title>
        <authorList>
            <person name="Komaki H."/>
            <person name="Tamura T."/>
        </authorList>
    </citation>
    <scope>NUCLEOTIDE SEQUENCE [LARGE SCALE GENOMIC DNA]</scope>
    <source>
        <strain evidence="8 9">NBRC 107357</strain>
    </source>
</reference>
<sequence>MDISGPALPVGPTKFPTGNQVSCRPFCPGGVKLNISCQGPHECHLRRGRRLAVMDVGLKRELEQKVYAGERLSRADGEALYASDDLAWLGRLAHHVRTQKNGDRVMFNVNRHLNLTNVCSASCAYCSFQRKPGEKDAYTMRVEQAVAKALEMKDEQLTELHIVNGLHPTLPWRYYPRVLKELKQALPNVKLKAFTATEVQWFEKISGLTADAILDELMEAGLESLTGGGAEIFDWEVRQHIVDHACHWEDWSRIHRLAHSKGLRTPSTMLYGHIEEPRHRVDHVLRLRELQDETGGFTVFIPLRYQHDFHDSADGKVRNRIQARTTMASPAESLKTFAVSRLLLDNFDHVKCFWVMHGLSVAQLSLNFGVDDLDGSVVEYKITHDADSYGTPNTMHRDDLLHLIWDAGFTPVERDTRYQVVREYGPPQSLAERRSEPQQVWA</sequence>
<feature type="binding site" evidence="6">
    <location>
        <position position="126"/>
    </location>
    <ligand>
        <name>[4Fe-4S] cluster</name>
        <dbReference type="ChEBI" id="CHEBI:49883"/>
        <note>4Fe-4S-S-AdoMet</note>
    </ligand>
</feature>
<dbReference type="SFLD" id="SFLDG01064">
    <property type="entry name" value="F420__menaquinone_cofactor_bio"/>
    <property type="match status" value="1"/>
</dbReference>
<keyword evidence="4 6" id="KW-0408">Iron</keyword>
<feature type="binding site" evidence="6">
    <location>
        <position position="119"/>
    </location>
    <ligand>
        <name>[4Fe-4S] cluster</name>
        <dbReference type="ChEBI" id="CHEBI:49883"/>
        <note>4Fe-4S-S-AdoMet</note>
    </ligand>
</feature>
<dbReference type="SFLD" id="SFLDS00029">
    <property type="entry name" value="Radical_SAM"/>
    <property type="match status" value="1"/>
</dbReference>
<dbReference type="SUPFAM" id="SSF102114">
    <property type="entry name" value="Radical SAM enzymes"/>
    <property type="match status" value="1"/>
</dbReference>
<accession>A0A8J3JKW1</accession>
<dbReference type="Gene3D" id="3.20.20.70">
    <property type="entry name" value="Aldolase class I"/>
    <property type="match status" value="1"/>
</dbReference>
<dbReference type="Proteomes" id="UP000601223">
    <property type="component" value="Unassembled WGS sequence"/>
</dbReference>
<protein>
    <recommendedName>
        <fullName evidence="6">Aminodeoxyfutalosine synthase</fullName>
        <shortName evidence="6">AFL synthase</shortName>
        <shortName evidence="6">Aminofutalosine synthase</shortName>
        <ecNumber evidence="6">2.5.1.120</ecNumber>
    </recommendedName>
    <alternativeName>
        <fullName evidence="6">Menaquinone biosynthetic enzyme MqnE</fullName>
    </alternativeName>
</protein>
<comment type="caution">
    <text evidence="8">The sequence shown here is derived from an EMBL/GenBank/DDBJ whole genome shotgun (WGS) entry which is preliminary data.</text>
</comment>
<keyword evidence="6" id="KW-0808">Transferase</keyword>
<evidence type="ECO:0000313" key="8">
    <source>
        <dbReference type="EMBL" id="GIF82387.1"/>
    </source>
</evidence>
<dbReference type="InterPro" id="IPR058240">
    <property type="entry name" value="rSAM_sf"/>
</dbReference>
<evidence type="ECO:0000259" key="7">
    <source>
        <dbReference type="PROSITE" id="PS51918"/>
    </source>
</evidence>
<dbReference type="GO" id="GO:0009234">
    <property type="term" value="P:menaquinone biosynthetic process"/>
    <property type="evidence" value="ECO:0007669"/>
    <property type="project" value="UniProtKB-UniRule"/>
</dbReference>
<dbReference type="PANTHER" id="PTHR43076:SF7">
    <property type="entry name" value="AMINODEOXYFUTALOSINE SYNTHASE"/>
    <property type="match status" value="1"/>
</dbReference>
<dbReference type="InterPro" id="IPR013785">
    <property type="entry name" value="Aldolase_TIM"/>
</dbReference>
<dbReference type="PANTHER" id="PTHR43076">
    <property type="entry name" value="FO SYNTHASE (COFH)"/>
    <property type="match status" value="1"/>
</dbReference>
<keyword evidence="9" id="KW-1185">Reference proteome</keyword>
<dbReference type="NCBIfam" id="TIGR00423">
    <property type="entry name" value="CofH family radical SAM protein"/>
    <property type="match status" value="1"/>
</dbReference>
<comment type="catalytic activity">
    <reaction evidence="6">
        <text>3-[(1-carboxyvinyl)-oxy]benzoate + S-adenosyl-L-methionine + H2O = 6-amino-6-deoxyfutalosine + hydrogencarbonate + L-methionine + H(+)</text>
        <dbReference type="Rhea" id="RHEA:33075"/>
        <dbReference type="ChEBI" id="CHEBI:15377"/>
        <dbReference type="ChEBI" id="CHEBI:15378"/>
        <dbReference type="ChEBI" id="CHEBI:17544"/>
        <dbReference type="ChEBI" id="CHEBI:57844"/>
        <dbReference type="ChEBI" id="CHEBI:59789"/>
        <dbReference type="ChEBI" id="CHEBI:64286"/>
        <dbReference type="ChEBI" id="CHEBI:76981"/>
        <dbReference type="EC" id="2.5.1.120"/>
    </reaction>
</comment>
<feature type="domain" description="Radical SAM core" evidence="7">
    <location>
        <begin position="105"/>
        <end position="338"/>
    </location>
</feature>
<dbReference type="NCBIfam" id="TIGR03700">
    <property type="entry name" value="mena_SCO4494"/>
    <property type="match status" value="1"/>
</dbReference>
<dbReference type="AlphaFoldDB" id="A0A8J3JKW1"/>
<organism evidence="8 9">
    <name type="scientific">Catellatospora bangladeshensis</name>
    <dbReference type="NCBI Taxonomy" id="310355"/>
    <lineage>
        <taxon>Bacteria</taxon>
        <taxon>Bacillati</taxon>
        <taxon>Actinomycetota</taxon>
        <taxon>Actinomycetes</taxon>
        <taxon>Micromonosporales</taxon>
        <taxon>Micromonosporaceae</taxon>
        <taxon>Catellatospora</taxon>
    </lineage>
</organism>
<gene>
    <name evidence="6 8" type="primary">mqnE</name>
    <name evidence="8" type="ORF">Cba03nite_37360</name>
</gene>
<keyword evidence="2 6" id="KW-0949">S-adenosyl-L-methionine</keyword>
<dbReference type="InterPro" id="IPR022432">
    <property type="entry name" value="MqnE"/>
</dbReference>
<dbReference type="GO" id="GO:0005506">
    <property type="term" value="F:iron ion binding"/>
    <property type="evidence" value="ECO:0007669"/>
    <property type="project" value="UniProtKB-UniRule"/>
</dbReference>
<comment type="function">
    <text evidence="6">Radical SAM enzyme that catalyzes the addition of the adenosyl radical to the double bond of 3-[(1-carboxyvinyl)oxy]benzoate, leading to aminodeoxyfutalosine (AFL), a key intermediate in the formation of menaquinone (MK, vitamin K2) from chorismate.</text>
</comment>
<evidence type="ECO:0000256" key="5">
    <source>
        <dbReference type="ARBA" id="ARBA00023014"/>
    </source>
</evidence>
<comment type="cofactor">
    <cofactor evidence="6">
        <name>[4Fe-4S] cluster</name>
        <dbReference type="ChEBI" id="CHEBI:49883"/>
    </cofactor>
    <text evidence="6">Binds 1 [4Fe-4S] cluster. The cluster is coordinated with 3 cysteines and an exchangeable S-adenosyl-L-methionine.</text>
</comment>
<dbReference type="PROSITE" id="PS51918">
    <property type="entry name" value="RADICAL_SAM"/>
    <property type="match status" value="1"/>
</dbReference>
<dbReference type="UniPathway" id="UPA00079"/>
<comment type="similarity">
    <text evidence="6">Belongs to the radical SAM superfamily. MqnE family.</text>
</comment>
<feature type="binding site" evidence="6">
    <location>
        <position position="123"/>
    </location>
    <ligand>
        <name>[4Fe-4S] cluster</name>
        <dbReference type="ChEBI" id="CHEBI:49883"/>
        <note>4Fe-4S-S-AdoMet</note>
    </ligand>
</feature>
<dbReference type="GO" id="GO:0051539">
    <property type="term" value="F:4 iron, 4 sulfur cluster binding"/>
    <property type="evidence" value="ECO:0007669"/>
    <property type="project" value="UniProtKB-KW"/>
</dbReference>
<dbReference type="GO" id="GO:0044689">
    <property type="term" value="F:7,8-didemethyl-8-hydroxy-5-deazariboflavin synthase activity"/>
    <property type="evidence" value="ECO:0007669"/>
    <property type="project" value="TreeGrafter"/>
</dbReference>
<dbReference type="InterPro" id="IPR007197">
    <property type="entry name" value="rSAM"/>
</dbReference>
<keyword evidence="6" id="KW-0474">Menaquinone biosynthesis</keyword>
<dbReference type="InterPro" id="IPR045567">
    <property type="entry name" value="CofH/MnqC-like_C"/>
</dbReference>
<dbReference type="SFLD" id="SFLDG01389">
    <property type="entry name" value="menaquinone_synthsis_involved"/>
    <property type="match status" value="1"/>
</dbReference>
<dbReference type="EMBL" id="BONF01000020">
    <property type="protein sequence ID" value="GIF82387.1"/>
    <property type="molecule type" value="Genomic_DNA"/>
</dbReference>
<evidence type="ECO:0000313" key="9">
    <source>
        <dbReference type="Proteomes" id="UP000601223"/>
    </source>
</evidence>
<evidence type="ECO:0000256" key="3">
    <source>
        <dbReference type="ARBA" id="ARBA00022723"/>
    </source>
</evidence>
<keyword evidence="1 6" id="KW-0004">4Fe-4S</keyword>
<dbReference type="EC" id="2.5.1.120" evidence="6"/>
<evidence type="ECO:0000256" key="2">
    <source>
        <dbReference type="ARBA" id="ARBA00022691"/>
    </source>
</evidence>